<dbReference type="SMART" id="SM00222">
    <property type="entry name" value="Sec7"/>
    <property type="match status" value="1"/>
</dbReference>
<comment type="caution">
    <text evidence="7">The sequence shown here is derived from an EMBL/GenBank/DDBJ whole genome shotgun (WGS) entry which is preliminary data.</text>
</comment>
<evidence type="ECO:0000256" key="4">
    <source>
        <dbReference type="ARBA" id="ARBA00023034"/>
    </source>
</evidence>
<keyword evidence="4" id="KW-0333">Golgi apparatus</keyword>
<gene>
    <name evidence="7" type="ORF">MN116_008172</name>
</gene>
<evidence type="ECO:0000256" key="5">
    <source>
        <dbReference type="SAM" id="MobiDB-lite"/>
    </source>
</evidence>
<comment type="subcellular location">
    <subcellularLocation>
        <location evidence="2">Endoplasmic reticulum-Golgi intermediate compartment</location>
    </subcellularLocation>
    <subcellularLocation>
        <location evidence="1">Golgi apparatus</location>
        <location evidence="1">cis-Golgi network</location>
    </subcellularLocation>
</comment>
<dbReference type="EMBL" id="JALJAT010000007">
    <property type="protein sequence ID" value="KAK4467991.1"/>
    <property type="molecule type" value="Genomic_DNA"/>
</dbReference>
<feature type="region of interest" description="Disordered" evidence="5">
    <location>
        <begin position="1365"/>
        <end position="1397"/>
    </location>
</feature>
<evidence type="ECO:0000256" key="3">
    <source>
        <dbReference type="ARBA" id="ARBA00022448"/>
    </source>
</evidence>
<evidence type="ECO:0000313" key="8">
    <source>
        <dbReference type="Proteomes" id="UP001292079"/>
    </source>
</evidence>
<dbReference type="PROSITE" id="PS50190">
    <property type="entry name" value="SEC7"/>
    <property type="match status" value="1"/>
</dbReference>
<keyword evidence="3" id="KW-0813">Transport</keyword>
<feature type="compositionally biased region" description="Polar residues" evidence="5">
    <location>
        <begin position="1371"/>
        <end position="1397"/>
    </location>
</feature>
<dbReference type="Proteomes" id="UP001292079">
    <property type="component" value="Unassembled WGS sequence"/>
</dbReference>
<dbReference type="InterPro" id="IPR000904">
    <property type="entry name" value="Sec7_dom"/>
</dbReference>
<sequence>MAPSNALCMIQSEVSLMLTALRYSHRNSFRIQQDESKRSLILNFNQLRSILNVAKSVNELEPLVYLRPFLEVIRSEDTTGPVTGLALTAVDKFLSYGLLELSSTKSDESSLNRPGLLNSVAVAVEAIADASTQARFVGTDSRSAEVVLMKVLHLLRTLLLVPAGSLVSDRAVRGILQTCFRICFEPKFSELLRKTAELCLASMIQLFFSRLPTLVGFRTDRIVQQTMEQLENTMLPSQPDTHSGGFQTVDPPQPHPYTVESVYELLSNLIHSISPEHHKESMISISLQLITIALETGADAIASSPRLLHLVRGDLTKYLMLLLYSEDVWQFAATLRVCFLLFESMRSQLKLQMEVYLQRLTAISSSDNELTGYERREIALDSVVRLFLVPGLATELYVNYDCDPYCSNLFEDITKMLAKNAFPVECLMGTHLLALDALLTVLNTIEIQCGTTSTTMMDQSSLHKFTNSANYLSSSDGNNSGDDKYKLRPNRHFVDSMKLPSREELNSAKAKKKLLILGSDQFNVKPKRGIAFLQENNILQTPLNYDELALFLRENPRLEKRMIGEYISDRENIDVLTAFVRQFDFVGVPIDEALRVYLEAFRLPGEAPLIQRIMEHFAEHWYKSNNSPFVDVDSAFTLAYAILILNTDQHNPNSKRQNAPMRFEDFKKNLNGMNGNGDFDAKLLESIYNNIHNHEIVMPIEQTGLVRENYLWKCLLRRSSTKQAVFIHTQIGALDADLFELIWGPTVSALSFIFDKTNDSEVQSKAVDGFNRCAAIAAYYGMSDVLDNLVISLCKFTTLLTANENPTSLPIMLGRNTKACLALHLVFIIASRHADILRYGWHSLLDCLLQLFLANLLPNELLESQDFLTSSRKVYITTKGCIPVKRKSKYSRHSHRRRQSTSHLHNTTTNRELGVFSSFYQYLTTGSSWIGSADEEDEDELKDDDTEDENVESFKRDIGTSSSFDRKSLMSHPDERNLLNNLMVTQSQLLFNVNRGQLDEQTSSRFASEVVIQCHIEQLIEDSKFLVDASLTELIKALICATRGDSYTTLPHNFDVNSVFLMEGSQHGVSCFADQSLRNVDSGISSSSLPPGGSNSLSCATLPETEVLNTNVSPHDQTQHDSTLHECPPSLNAPPLIQWTGGASNSSYCSPWNTTGITSSDNCRVFCLELLIRVLMHNRDRLASFWSLVRYYLADLLLSAQSSNLLVERIVVGFLRLAICLLRRHEVTSQIFTTLYWLLLNHGEQLLYCMNPSSSLAEATISSSPQANVSSPNLSNPRNTNKKFTSVVRNNSAINSSSTSSLLLFKHGSRVGQQVISGLTDLLRNHAADLPDPTTDWKLIFGFLEVCGAGRRACIMTVKTPAKEESKEFSHSGSNIPQKTSVNHHSNSYKSNRGYTSDSEAVHPVHEVLKVGTRSSLHLSNMEMFSSGNYSETVQKNSSEVIGWTDNSKTNVSETCEVIHKVPTELVHLTLEKSSLLISPLVLSYEVVIGSRDPVTLEQAVDCLAFLIRDPAHITPDNFECAVQALRVFVEACLHLPRRCINNKLTPSYNKNNKINSDHLRQSDHSKFLSNRYNYTLSDSDTDTEQQAEYKKSVTLDKGSVFSESILSPVTSVIAVQLLDLISILFTRATSIYTEWTRISSGRVTPSSEEFSSVQLNNEKCSQNDAKEVDTTTTSTSVHQINLDYLWTSCWRPLLQATARLCSDIRRDVRTDALTYLQKALLSPTLHLLSGKQWENCFNEVLFPLLSSFLESIALEEAIAASSHKFNDINGKTNNMDYAHRLHTVEFADPRMRAIPLLTKVYLQHLRPLYALDTFNTLWIRILAYMERYMLASSFDSLTDAVRESLKNVLLVMCTGTHDINPILIRDSNSNSAVLWELTEKHLSTFLPELLEQLFPSNPSSEINITNAITPPPPPPPPTTTTTTTDDAPSAELNERTHKSLVNDYSATVEQVEPSLLESTTDMNFSQDVKYSDTDKVGESCSNSANDGSLIKSSGMTITCQNIPVIHNI</sequence>
<evidence type="ECO:0000313" key="7">
    <source>
        <dbReference type="EMBL" id="KAK4467991.1"/>
    </source>
</evidence>
<reference evidence="7" key="1">
    <citation type="submission" date="2022-04" db="EMBL/GenBank/DDBJ databases">
        <authorList>
            <person name="Xu L."/>
            <person name="Lv Z."/>
        </authorList>
    </citation>
    <scope>NUCLEOTIDE SEQUENCE</scope>
    <source>
        <strain evidence="7">LV_2022a</strain>
    </source>
</reference>
<dbReference type="Pfam" id="PF12783">
    <property type="entry name" value="Sec7-like_HUS"/>
    <property type="match status" value="1"/>
</dbReference>
<reference evidence="7" key="2">
    <citation type="journal article" date="2023" name="Infect Dis Poverty">
        <title>Chromosome-scale genome of the human blood fluke Schistosoma mekongi and its implications for public health.</title>
        <authorList>
            <person name="Zhou M."/>
            <person name="Xu L."/>
            <person name="Xu D."/>
            <person name="Chen W."/>
            <person name="Khan J."/>
            <person name="Hu Y."/>
            <person name="Huang H."/>
            <person name="Wei H."/>
            <person name="Zhang Y."/>
            <person name="Chusongsang P."/>
            <person name="Tanasarnprasert K."/>
            <person name="Hu X."/>
            <person name="Limpanont Y."/>
            <person name="Lv Z."/>
        </authorList>
    </citation>
    <scope>NUCLEOTIDE SEQUENCE</scope>
    <source>
        <strain evidence="7">LV_2022a</strain>
    </source>
</reference>
<feature type="region of interest" description="Disordered" evidence="5">
    <location>
        <begin position="1901"/>
        <end position="1930"/>
    </location>
</feature>
<evidence type="ECO:0000256" key="2">
    <source>
        <dbReference type="ARBA" id="ARBA00004399"/>
    </source>
</evidence>
<organism evidence="7 8">
    <name type="scientific">Schistosoma mekongi</name>
    <name type="common">Parasitic worm</name>
    <dbReference type="NCBI Taxonomy" id="38744"/>
    <lineage>
        <taxon>Eukaryota</taxon>
        <taxon>Metazoa</taxon>
        <taxon>Spiralia</taxon>
        <taxon>Lophotrochozoa</taxon>
        <taxon>Platyhelminthes</taxon>
        <taxon>Trematoda</taxon>
        <taxon>Digenea</taxon>
        <taxon>Strigeidida</taxon>
        <taxon>Schistosomatoidea</taxon>
        <taxon>Schistosomatidae</taxon>
        <taxon>Schistosoma</taxon>
    </lineage>
</organism>
<dbReference type="GO" id="GO:0010256">
    <property type="term" value="P:endomembrane system organization"/>
    <property type="evidence" value="ECO:0007669"/>
    <property type="project" value="UniProtKB-ARBA"/>
</dbReference>
<dbReference type="PANTHER" id="PTHR10663:SF388">
    <property type="entry name" value="GOLGI-SPECIFIC BREFELDIN A-RESISTANCE GUANINE NUCLEOTIDE EXCHANGE FACTOR 1"/>
    <property type="match status" value="1"/>
</dbReference>
<dbReference type="Pfam" id="PF01369">
    <property type="entry name" value="Sec7"/>
    <property type="match status" value="1"/>
</dbReference>
<dbReference type="InterPro" id="IPR035999">
    <property type="entry name" value="Sec7_dom_sf"/>
</dbReference>
<dbReference type="Pfam" id="PF23325">
    <property type="entry name" value="TPR_28"/>
    <property type="match status" value="2"/>
</dbReference>
<dbReference type="SUPFAM" id="SSF48425">
    <property type="entry name" value="Sec7 domain"/>
    <property type="match status" value="1"/>
</dbReference>
<dbReference type="InterPro" id="IPR032691">
    <property type="entry name" value="Mon2/Sec7/BIG1-like_HUS"/>
</dbReference>
<dbReference type="InterPro" id="IPR056604">
    <property type="entry name" value="GBF1-like_TPR"/>
</dbReference>
<protein>
    <recommendedName>
        <fullName evidence="6">SEC7 domain-containing protein</fullName>
    </recommendedName>
</protein>
<feature type="compositionally biased region" description="Pro residues" evidence="5">
    <location>
        <begin position="1910"/>
        <end position="1919"/>
    </location>
</feature>
<dbReference type="Gene3D" id="1.10.1000.11">
    <property type="entry name" value="Arf Nucleotide-binding Site Opener,domain 2"/>
    <property type="match status" value="1"/>
</dbReference>
<dbReference type="GO" id="GO:0032012">
    <property type="term" value="P:regulation of ARF protein signal transduction"/>
    <property type="evidence" value="ECO:0007669"/>
    <property type="project" value="InterPro"/>
</dbReference>
<keyword evidence="8" id="KW-1185">Reference proteome</keyword>
<name>A0AAE1Z5J2_SCHME</name>
<dbReference type="Gene3D" id="1.10.220.20">
    <property type="match status" value="1"/>
</dbReference>
<dbReference type="GO" id="GO:0005793">
    <property type="term" value="C:endoplasmic reticulum-Golgi intermediate compartment"/>
    <property type="evidence" value="ECO:0007669"/>
    <property type="project" value="UniProtKB-SubCell"/>
</dbReference>
<dbReference type="InterPro" id="IPR023394">
    <property type="entry name" value="Sec7_C_sf"/>
</dbReference>
<dbReference type="CDD" id="cd00171">
    <property type="entry name" value="Sec7"/>
    <property type="match status" value="1"/>
</dbReference>
<feature type="compositionally biased region" description="Acidic residues" evidence="5">
    <location>
        <begin position="933"/>
        <end position="951"/>
    </location>
</feature>
<feature type="region of interest" description="Disordered" evidence="5">
    <location>
        <begin position="933"/>
        <end position="952"/>
    </location>
</feature>
<accession>A0AAE1Z5J2</accession>
<dbReference type="GO" id="GO:0005794">
    <property type="term" value="C:Golgi apparatus"/>
    <property type="evidence" value="ECO:0007669"/>
    <property type="project" value="UniProtKB-SubCell"/>
</dbReference>
<evidence type="ECO:0000259" key="6">
    <source>
        <dbReference type="PROSITE" id="PS50190"/>
    </source>
</evidence>
<proteinExistence type="predicted"/>
<feature type="domain" description="SEC7" evidence="6">
    <location>
        <begin position="504"/>
        <end position="694"/>
    </location>
</feature>
<dbReference type="GO" id="GO:0016197">
    <property type="term" value="P:endosomal transport"/>
    <property type="evidence" value="ECO:0007669"/>
    <property type="project" value="UniProtKB-ARBA"/>
</dbReference>
<dbReference type="FunFam" id="1.10.1000.11:FF:000007">
    <property type="entry name" value="Golgi-specific brefeldin A-resistance guanine nucleotide exchange factor 1"/>
    <property type="match status" value="1"/>
</dbReference>
<dbReference type="GO" id="GO:0005085">
    <property type="term" value="F:guanyl-nucleotide exchange factor activity"/>
    <property type="evidence" value="ECO:0007669"/>
    <property type="project" value="InterPro"/>
</dbReference>
<evidence type="ECO:0000256" key="1">
    <source>
        <dbReference type="ARBA" id="ARBA00004222"/>
    </source>
</evidence>
<dbReference type="PANTHER" id="PTHR10663">
    <property type="entry name" value="GUANYL-NUCLEOTIDE EXCHANGE FACTOR"/>
    <property type="match status" value="1"/>
</dbReference>